<dbReference type="InterPro" id="IPR052179">
    <property type="entry name" value="DD-CPase-like"/>
</dbReference>
<dbReference type="InterPro" id="IPR003709">
    <property type="entry name" value="VanY-like_core_dom"/>
</dbReference>
<keyword evidence="4" id="KW-1185">Reference proteome</keyword>
<dbReference type="InterPro" id="IPR009045">
    <property type="entry name" value="Zn_M74/Hedgehog-like"/>
</dbReference>
<dbReference type="AlphaFoldDB" id="A0A179SWC3"/>
<evidence type="ECO:0000259" key="2">
    <source>
        <dbReference type="Pfam" id="PF02557"/>
    </source>
</evidence>
<evidence type="ECO:0000313" key="4">
    <source>
        <dbReference type="Proteomes" id="UP000078534"/>
    </source>
</evidence>
<evidence type="ECO:0000313" key="3">
    <source>
        <dbReference type="EMBL" id="OAS86126.1"/>
    </source>
</evidence>
<comment type="caution">
    <text evidence="3">The sequence shown here is derived from an EMBL/GenBank/DDBJ whole genome shotgun (WGS) entry which is preliminary data.</text>
</comment>
<dbReference type="InterPro" id="IPR058193">
    <property type="entry name" value="VanY/YodJ_core_dom"/>
</dbReference>
<dbReference type="Pfam" id="PF02557">
    <property type="entry name" value="VanY"/>
    <property type="match status" value="1"/>
</dbReference>
<feature type="domain" description="D-alanyl-D-alanine carboxypeptidase-like core" evidence="2">
    <location>
        <begin position="126"/>
        <end position="255"/>
    </location>
</feature>
<dbReference type="RefSeq" id="WP_066332743.1">
    <property type="nucleotide sequence ID" value="NZ_LWSG01000015.1"/>
</dbReference>
<sequence>MSHYVKISMILSLTVTLTACTSFSLPNGMPFSGNHEGQDIKQSGQRSEIENNLVVSEEKQIDEDFLLESNFFNVVKQVDGDKIIENPTNILSMVNKEYTLPEEYEPTDLVAPNVEFSFGEEDIPKRYLRQEAAQALEELFSIAKNNGIELLAVSGFRSYSRQQGIFNVEKEDKGEEQALHAVALPGQSEHQTGLAMDVTSRSVNLEITEDFGESIEGKWVKDNAHKAGFIIRYPKGKESITGYQYEPWHLRYVGKEKAAIIYKNGLTLEEYFQKVKKI</sequence>
<reference evidence="4" key="1">
    <citation type="submission" date="2016-04" db="EMBL/GenBank/DDBJ databases">
        <authorList>
            <person name="Lyu Z."/>
            <person name="Lyu W."/>
        </authorList>
    </citation>
    <scope>NUCLEOTIDE SEQUENCE [LARGE SCALE GENOMIC DNA]</scope>
    <source>
        <strain evidence="4">C44</strain>
    </source>
</reference>
<dbReference type="GO" id="GO:0006508">
    <property type="term" value="P:proteolysis"/>
    <property type="evidence" value="ECO:0007669"/>
    <property type="project" value="InterPro"/>
</dbReference>
<dbReference type="PANTHER" id="PTHR34385:SF1">
    <property type="entry name" value="PEPTIDOGLYCAN L-ALANYL-D-GLUTAMATE ENDOPEPTIDASE CWLK"/>
    <property type="match status" value="1"/>
</dbReference>
<dbReference type="PANTHER" id="PTHR34385">
    <property type="entry name" value="D-ALANYL-D-ALANINE CARBOXYPEPTIDASE"/>
    <property type="match status" value="1"/>
</dbReference>
<feature type="signal peptide" evidence="1">
    <location>
        <begin position="1"/>
        <end position="19"/>
    </location>
</feature>
<dbReference type="STRING" id="152268.A6K24_22650"/>
<name>A0A179SWC3_9BACI</name>
<dbReference type="PROSITE" id="PS51257">
    <property type="entry name" value="PROKAR_LIPOPROTEIN"/>
    <property type="match status" value="1"/>
</dbReference>
<keyword evidence="1" id="KW-0732">Signal</keyword>
<evidence type="ECO:0000256" key="1">
    <source>
        <dbReference type="SAM" id="SignalP"/>
    </source>
</evidence>
<protein>
    <submittedName>
        <fullName evidence="3">Peptidase M15</fullName>
    </submittedName>
</protein>
<dbReference type="GO" id="GO:0008233">
    <property type="term" value="F:peptidase activity"/>
    <property type="evidence" value="ECO:0007669"/>
    <property type="project" value="InterPro"/>
</dbReference>
<dbReference type="Gene3D" id="3.30.1380.10">
    <property type="match status" value="1"/>
</dbReference>
<dbReference type="EMBL" id="LWSG01000015">
    <property type="protein sequence ID" value="OAS86126.1"/>
    <property type="molecule type" value="Genomic_DNA"/>
</dbReference>
<gene>
    <name evidence="3" type="ORF">A6K24_22650</name>
</gene>
<feature type="chain" id="PRO_5039728447" evidence="1">
    <location>
        <begin position="20"/>
        <end position="278"/>
    </location>
</feature>
<accession>A0A179SWC3</accession>
<dbReference type="SUPFAM" id="SSF55166">
    <property type="entry name" value="Hedgehog/DD-peptidase"/>
    <property type="match status" value="1"/>
</dbReference>
<organism evidence="3 4">
    <name type="scientific">Metabacillus litoralis</name>
    <dbReference type="NCBI Taxonomy" id="152268"/>
    <lineage>
        <taxon>Bacteria</taxon>
        <taxon>Bacillati</taxon>
        <taxon>Bacillota</taxon>
        <taxon>Bacilli</taxon>
        <taxon>Bacillales</taxon>
        <taxon>Bacillaceae</taxon>
        <taxon>Metabacillus</taxon>
    </lineage>
</organism>
<dbReference type="CDD" id="cd14852">
    <property type="entry name" value="LD-carboxypeptidase"/>
    <property type="match status" value="1"/>
</dbReference>
<proteinExistence type="predicted"/>
<dbReference type="Proteomes" id="UP000078534">
    <property type="component" value="Unassembled WGS sequence"/>
</dbReference>